<feature type="non-terminal residue" evidence="1">
    <location>
        <position position="1"/>
    </location>
</feature>
<protein>
    <submittedName>
        <fullName evidence="1">Uncharacterized protein</fullName>
    </submittedName>
</protein>
<reference evidence="1" key="1">
    <citation type="submission" date="2023-08" db="EMBL/GenBank/DDBJ databases">
        <authorList>
            <person name="Chen Y."/>
            <person name="Shah S."/>
            <person name="Dougan E. K."/>
            <person name="Thang M."/>
            <person name="Chan C."/>
        </authorList>
    </citation>
    <scope>NUCLEOTIDE SEQUENCE</scope>
</reference>
<dbReference type="AlphaFoldDB" id="A0AA36IE82"/>
<feature type="non-terminal residue" evidence="1">
    <location>
        <position position="56"/>
    </location>
</feature>
<comment type="caution">
    <text evidence="1">The sequence shown here is derived from an EMBL/GenBank/DDBJ whole genome shotgun (WGS) entry which is preliminary data.</text>
</comment>
<sequence length="56" mass="5952">VDEMVSGVVVAWGSEAKYGDAGGGMFMEQFLKAQLPLHLHATADVGSLWKSEPESS</sequence>
<accession>A0AA36IE82</accession>
<name>A0AA36IE82_9DINO</name>
<gene>
    <name evidence="1" type="ORF">EVOR1521_LOCUS12481</name>
</gene>
<dbReference type="Proteomes" id="UP001178507">
    <property type="component" value="Unassembled WGS sequence"/>
</dbReference>
<organism evidence="1 2">
    <name type="scientific">Effrenium voratum</name>
    <dbReference type="NCBI Taxonomy" id="2562239"/>
    <lineage>
        <taxon>Eukaryota</taxon>
        <taxon>Sar</taxon>
        <taxon>Alveolata</taxon>
        <taxon>Dinophyceae</taxon>
        <taxon>Suessiales</taxon>
        <taxon>Symbiodiniaceae</taxon>
        <taxon>Effrenium</taxon>
    </lineage>
</organism>
<evidence type="ECO:0000313" key="2">
    <source>
        <dbReference type="Proteomes" id="UP001178507"/>
    </source>
</evidence>
<keyword evidence="2" id="KW-1185">Reference proteome</keyword>
<dbReference type="EMBL" id="CAUJNA010001318">
    <property type="protein sequence ID" value="CAJ1386015.1"/>
    <property type="molecule type" value="Genomic_DNA"/>
</dbReference>
<proteinExistence type="predicted"/>
<evidence type="ECO:0000313" key="1">
    <source>
        <dbReference type="EMBL" id="CAJ1386015.1"/>
    </source>
</evidence>